<sequence length="248" mass="27984">MSRSNHSQKKETSLDLHSQVIDALNSSGAINHISAELFAQVAKYANEKSTDKSNNSVIASKAKTPETTAERLAARLVFEYLTHRNLLYSASSLKNECPTSAFEVDTPTTAFKQLSFRRRSHFLKQLVQDRVNGNETGSKDEDGEKEENSPRNSPKNSPKRSPRKRSPRNSPNKRIKSRNDTFDDENKENSPASSPKKNKTIEGEEDSPKRSPRTRRSPRAKSPQRKKSPSKEGQKRSSSTKRQKKSEE</sequence>
<gene>
    <name evidence="2" type="ORF">TRFO_37785</name>
</gene>
<feature type="compositionally biased region" description="Basic residues" evidence="1">
    <location>
        <begin position="210"/>
        <end position="228"/>
    </location>
</feature>
<feature type="compositionally biased region" description="Basic and acidic residues" evidence="1">
    <location>
        <begin position="137"/>
        <end position="149"/>
    </location>
</feature>
<proteinExistence type="predicted"/>
<dbReference type="Proteomes" id="UP000179807">
    <property type="component" value="Unassembled WGS sequence"/>
</dbReference>
<keyword evidence="3" id="KW-1185">Reference proteome</keyword>
<protein>
    <recommendedName>
        <fullName evidence="4">LisH domain-containing protein</fullName>
    </recommendedName>
</protein>
<comment type="caution">
    <text evidence="2">The sequence shown here is derived from an EMBL/GenBank/DDBJ whole genome shotgun (WGS) entry which is preliminary data.</text>
</comment>
<feature type="compositionally biased region" description="Basic and acidic residues" evidence="1">
    <location>
        <begin position="199"/>
        <end position="209"/>
    </location>
</feature>
<evidence type="ECO:0000313" key="3">
    <source>
        <dbReference type="Proteomes" id="UP000179807"/>
    </source>
</evidence>
<feature type="compositionally biased region" description="Basic residues" evidence="1">
    <location>
        <begin position="238"/>
        <end position="248"/>
    </location>
</feature>
<reference evidence="2" key="1">
    <citation type="submission" date="2016-10" db="EMBL/GenBank/DDBJ databases">
        <authorList>
            <person name="Benchimol M."/>
            <person name="Almeida L.G."/>
            <person name="Vasconcelos A.T."/>
            <person name="Perreira-Neves A."/>
            <person name="Rosa I.A."/>
            <person name="Tasca T."/>
            <person name="Bogo M.R."/>
            <person name="de Souza W."/>
        </authorList>
    </citation>
    <scope>NUCLEOTIDE SEQUENCE [LARGE SCALE GENOMIC DNA]</scope>
    <source>
        <strain evidence="2">K</strain>
    </source>
</reference>
<dbReference type="EMBL" id="MLAK01001201">
    <property type="protein sequence ID" value="OHS96084.1"/>
    <property type="molecule type" value="Genomic_DNA"/>
</dbReference>
<evidence type="ECO:0008006" key="4">
    <source>
        <dbReference type="Google" id="ProtNLM"/>
    </source>
</evidence>
<feature type="region of interest" description="Disordered" evidence="1">
    <location>
        <begin position="127"/>
        <end position="248"/>
    </location>
</feature>
<organism evidence="2 3">
    <name type="scientific">Tritrichomonas foetus</name>
    <dbReference type="NCBI Taxonomy" id="1144522"/>
    <lineage>
        <taxon>Eukaryota</taxon>
        <taxon>Metamonada</taxon>
        <taxon>Parabasalia</taxon>
        <taxon>Tritrichomonadida</taxon>
        <taxon>Tritrichomonadidae</taxon>
        <taxon>Tritrichomonas</taxon>
    </lineage>
</organism>
<dbReference type="VEuPathDB" id="TrichDB:TRFO_37785"/>
<dbReference type="RefSeq" id="XP_068349221.1">
    <property type="nucleotide sequence ID" value="XM_068511636.1"/>
</dbReference>
<evidence type="ECO:0000256" key="1">
    <source>
        <dbReference type="SAM" id="MobiDB-lite"/>
    </source>
</evidence>
<evidence type="ECO:0000313" key="2">
    <source>
        <dbReference type="EMBL" id="OHS96084.1"/>
    </source>
</evidence>
<feature type="compositionally biased region" description="Basic residues" evidence="1">
    <location>
        <begin position="157"/>
        <end position="176"/>
    </location>
</feature>
<name>A0A1J4JFU1_9EUKA</name>
<dbReference type="AlphaFoldDB" id="A0A1J4JFU1"/>
<dbReference type="GeneID" id="94846340"/>
<accession>A0A1J4JFU1</accession>